<reference evidence="2" key="1">
    <citation type="submission" date="2021-02" db="EMBL/GenBank/DDBJ databases">
        <authorList>
            <person name="Dougan E. K."/>
            <person name="Rhodes N."/>
            <person name="Thang M."/>
            <person name="Chan C."/>
        </authorList>
    </citation>
    <scope>NUCLEOTIDE SEQUENCE</scope>
</reference>
<dbReference type="GO" id="GO:0005886">
    <property type="term" value="C:plasma membrane"/>
    <property type="evidence" value="ECO:0007669"/>
    <property type="project" value="TreeGrafter"/>
</dbReference>
<keyword evidence="3" id="KW-1185">Reference proteome</keyword>
<evidence type="ECO:0000313" key="3">
    <source>
        <dbReference type="Proteomes" id="UP000601435"/>
    </source>
</evidence>
<evidence type="ECO:0000313" key="2">
    <source>
        <dbReference type="EMBL" id="CAE7149690.1"/>
    </source>
</evidence>
<dbReference type="Proteomes" id="UP000601435">
    <property type="component" value="Unassembled WGS sequence"/>
</dbReference>
<dbReference type="InterPro" id="IPR012312">
    <property type="entry name" value="Hemerythrin-like"/>
</dbReference>
<dbReference type="EMBL" id="CAJNJA010000001">
    <property type="protein sequence ID" value="CAE7149690.1"/>
    <property type="molecule type" value="Genomic_DNA"/>
</dbReference>
<dbReference type="PANTHER" id="PTHR39966:SF1">
    <property type="entry name" value="HEMERYTHRIN-LIKE DOMAIN-CONTAINING PROTEIN"/>
    <property type="match status" value="1"/>
</dbReference>
<dbReference type="OrthoDB" id="10676516at2759"/>
<gene>
    <name evidence="2" type="ORF">SNEC2469_LOCUS157</name>
</gene>
<dbReference type="PANTHER" id="PTHR39966">
    <property type="entry name" value="BLL2471 PROTEIN-RELATED"/>
    <property type="match status" value="1"/>
</dbReference>
<dbReference type="Pfam" id="PF01814">
    <property type="entry name" value="Hemerythrin"/>
    <property type="match status" value="1"/>
</dbReference>
<name>A0A812ILW4_9DINO</name>
<dbReference type="AlphaFoldDB" id="A0A812ILW4"/>
<comment type="caution">
    <text evidence="2">The sequence shown here is derived from an EMBL/GenBank/DDBJ whole genome shotgun (WGS) entry which is preliminary data.</text>
</comment>
<proteinExistence type="predicted"/>
<protein>
    <recommendedName>
        <fullName evidence="1">Hemerythrin-like domain-containing protein</fullName>
    </recommendedName>
</protein>
<organism evidence="2 3">
    <name type="scientific">Symbiodinium necroappetens</name>
    <dbReference type="NCBI Taxonomy" id="1628268"/>
    <lineage>
        <taxon>Eukaryota</taxon>
        <taxon>Sar</taxon>
        <taxon>Alveolata</taxon>
        <taxon>Dinophyceae</taxon>
        <taxon>Suessiales</taxon>
        <taxon>Symbiodiniaceae</taxon>
        <taxon>Symbiodinium</taxon>
    </lineage>
</organism>
<evidence type="ECO:0000259" key="1">
    <source>
        <dbReference type="Pfam" id="PF01814"/>
    </source>
</evidence>
<sequence length="176" mass="20629">MDRLNNDHFHIATVMNSLEKMFKQFPDDDIDWTLVSDMLSYLQEYPDTVHHPLEDQLFDRVLDKGLTPAERELVHTNLAQHAEIISATLRLDQDVNQILNDSVVPIDKVLEHFEHYIDLQRVHMRNENTHLFPLAERLLSAEDWRDVEAEYASHVDPMFALKQGKFASLFEYITEG</sequence>
<feature type="domain" description="Hemerythrin-like" evidence="1">
    <location>
        <begin position="2"/>
        <end position="135"/>
    </location>
</feature>
<accession>A0A812ILW4</accession>
<dbReference type="Gene3D" id="1.20.120.520">
    <property type="entry name" value="nmb1532 protein domain like"/>
    <property type="match status" value="1"/>
</dbReference>